<comment type="caution">
    <text evidence="1">The sequence shown here is derived from an EMBL/GenBank/DDBJ whole genome shotgun (WGS) entry which is preliminary data.</text>
</comment>
<dbReference type="EMBL" id="AMCI01001910">
    <property type="protein sequence ID" value="EJX04130.1"/>
    <property type="molecule type" value="Genomic_DNA"/>
</dbReference>
<name>J9GUL1_9ZZZZ</name>
<evidence type="ECO:0000313" key="1">
    <source>
        <dbReference type="EMBL" id="EJX04130.1"/>
    </source>
</evidence>
<protein>
    <submittedName>
        <fullName evidence="1">Uncharacterized protein</fullName>
    </submittedName>
</protein>
<accession>J9GUL1</accession>
<dbReference type="AlphaFoldDB" id="J9GUL1"/>
<sequence length="303" mass="33088">MGQVAVGAAREAHDHGIVAFFDAFQRNGQVLLGLQGYVVGAVSCRFTVGIGIDAEHREVASVARPHPVVGFAAELADGGRRSRHHAHVVIHLQVNQVEFVAGIERQCLGQDARFAVQVAVLQRFVGKVLQERSRKGLFFLHLAFLHLGVDGIGHVDDAFHELELQARSGKFFAAVLGPEAVGQVIVFHRAMLLDGIVAAVVVGQDEAVGRDDFTGTATAEDTHGILQRNAVGTIQIFSLQQESLCLHAVGQVLFLHQLQQPHPFVCLRGQESQAQQCQGNQFHSFHVYSVKGYFLLFIISRQK</sequence>
<proteinExistence type="predicted"/>
<organism evidence="1">
    <name type="scientific">gut metagenome</name>
    <dbReference type="NCBI Taxonomy" id="749906"/>
    <lineage>
        <taxon>unclassified sequences</taxon>
        <taxon>metagenomes</taxon>
        <taxon>organismal metagenomes</taxon>
    </lineage>
</organism>
<reference evidence="1" key="1">
    <citation type="journal article" date="2012" name="PLoS ONE">
        <title>Gene sets for utilization of primary and secondary nutrition supplies in the distal gut of endangered iberian lynx.</title>
        <authorList>
            <person name="Alcaide M."/>
            <person name="Messina E."/>
            <person name="Richter M."/>
            <person name="Bargiela R."/>
            <person name="Peplies J."/>
            <person name="Huws S.A."/>
            <person name="Newbold C.J."/>
            <person name="Golyshin P.N."/>
            <person name="Simon M.A."/>
            <person name="Lopez G."/>
            <person name="Yakimov M.M."/>
            <person name="Ferrer M."/>
        </authorList>
    </citation>
    <scope>NUCLEOTIDE SEQUENCE</scope>
</reference>
<gene>
    <name evidence="1" type="ORF">EVA_07763</name>
</gene>